<comment type="caution">
    <text evidence="1">The sequence shown here is derived from an EMBL/GenBank/DDBJ whole genome shotgun (WGS) entry which is preliminary data.</text>
</comment>
<gene>
    <name evidence="1" type="ORF">V5N11_030938</name>
</gene>
<dbReference type="Proteomes" id="UP001558713">
    <property type="component" value="Unassembled WGS sequence"/>
</dbReference>
<dbReference type="AlphaFoldDB" id="A0ABD1BLC7"/>
<proteinExistence type="predicted"/>
<sequence>METRNHIFFTCPYSAEVWHSLINKLFDTQFPTQWNTVLGRFVDANQENVKLFLLRYAFQIAIHSLWRKRNDRQHGEPATHHIQLTKYIDKQVRDRLSTIRAMGDTRFEKGMVMWLGT</sequence>
<evidence type="ECO:0000313" key="2">
    <source>
        <dbReference type="Proteomes" id="UP001558713"/>
    </source>
</evidence>
<evidence type="ECO:0008006" key="3">
    <source>
        <dbReference type="Google" id="ProtNLM"/>
    </source>
</evidence>
<dbReference type="EMBL" id="JBANAX010000232">
    <property type="protein sequence ID" value="KAL1217993.1"/>
    <property type="molecule type" value="Genomic_DNA"/>
</dbReference>
<protein>
    <recommendedName>
        <fullName evidence="3">Reverse transcriptase zinc-binding domain-containing protein</fullName>
    </recommendedName>
</protein>
<evidence type="ECO:0000313" key="1">
    <source>
        <dbReference type="EMBL" id="KAL1217993.1"/>
    </source>
</evidence>
<organism evidence="1 2">
    <name type="scientific">Cardamine amara subsp. amara</name>
    <dbReference type="NCBI Taxonomy" id="228776"/>
    <lineage>
        <taxon>Eukaryota</taxon>
        <taxon>Viridiplantae</taxon>
        <taxon>Streptophyta</taxon>
        <taxon>Embryophyta</taxon>
        <taxon>Tracheophyta</taxon>
        <taxon>Spermatophyta</taxon>
        <taxon>Magnoliopsida</taxon>
        <taxon>eudicotyledons</taxon>
        <taxon>Gunneridae</taxon>
        <taxon>Pentapetalae</taxon>
        <taxon>rosids</taxon>
        <taxon>malvids</taxon>
        <taxon>Brassicales</taxon>
        <taxon>Brassicaceae</taxon>
        <taxon>Cardamineae</taxon>
        <taxon>Cardamine</taxon>
    </lineage>
</organism>
<accession>A0ABD1BLC7</accession>
<keyword evidence="2" id="KW-1185">Reference proteome</keyword>
<reference evidence="1 2" key="1">
    <citation type="submission" date="2024-04" db="EMBL/GenBank/DDBJ databases">
        <title>Genome assembly C_amara_ONT_v2.</title>
        <authorList>
            <person name="Yant L."/>
            <person name="Moore C."/>
            <person name="Slenker M."/>
        </authorList>
    </citation>
    <scope>NUCLEOTIDE SEQUENCE [LARGE SCALE GENOMIC DNA]</scope>
    <source>
        <tissue evidence="1">Leaf</tissue>
    </source>
</reference>
<name>A0ABD1BLC7_CARAN</name>